<dbReference type="InterPro" id="IPR007946">
    <property type="entry name" value="AAR2"/>
</dbReference>
<dbReference type="Pfam" id="PF20981">
    <property type="entry name" value="AAR2_1st"/>
    <property type="match status" value="1"/>
</dbReference>
<dbReference type="Gene3D" id="1.25.40.550">
    <property type="entry name" value="Aar2, C-terminal domain-like"/>
    <property type="match status" value="1"/>
</dbReference>
<evidence type="ECO:0000313" key="4">
    <source>
        <dbReference type="EMBL" id="CEP60258.1"/>
    </source>
</evidence>
<dbReference type="RefSeq" id="XP_022626503.1">
    <property type="nucleotide sequence ID" value="XM_022774403.1"/>
</dbReference>
<dbReference type="GeneID" id="34683634"/>
<protein>
    <submittedName>
        <fullName evidence="4">LALA0S01e06590g1_1</fullName>
    </submittedName>
</protein>
<dbReference type="InterPro" id="IPR038514">
    <property type="entry name" value="AAR2_C_sf"/>
</dbReference>
<sequence>MELFIDRVDKAVTFGIDLYSFEVKPDQIFHGFKNIPRHPHIHVVHFQHCNDGVRYGYFFESDSAKSVQFEYDAAREIFVPRTIETEQQKTDAYNKFRELNPFMVPYPSIDEEDTWKVLTDHIKMLDVRHIASCSEPYVYMDSAITTKEEEGILSRALASNGDRIADTTRSGDPVLKYTPIVFKSKDALRDNFKMHDFFDKSYYLNDVVLARYHHNSIFSLLGELQCAFLNAMLFGNYGSSLQWHNVVELIAMSSAVSSKALLQLDALLARQLAVVPDFYADMLLNEDAWVRILTSLHHKHALDRTRGAVYKLWPHLDDPDDNDNGGESGISHVLVDDDDNVLHNMGDSDPDSDEPMVVEKVIYRQL</sequence>
<dbReference type="EMBL" id="LN736360">
    <property type="protein sequence ID" value="CEP60258.1"/>
    <property type="molecule type" value="Genomic_DNA"/>
</dbReference>
<dbReference type="Gene3D" id="2.60.34.20">
    <property type="match status" value="1"/>
</dbReference>
<organism evidence="4 5">
    <name type="scientific">Lachancea lanzarotensis</name>
    <dbReference type="NCBI Taxonomy" id="1245769"/>
    <lineage>
        <taxon>Eukaryota</taxon>
        <taxon>Fungi</taxon>
        <taxon>Dikarya</taxon>
        <taxon>Ascomycota</taxon>
        <taxon>Saccharomycotina</taxon>
        <taxon>Saccharomycetes</taxon>
        <taxon>Saccharomycetales</taxon>
        <taxon>Saccharomycetaceae</taxon>
        <taxon>Lachancea</taxon>
    </lineage>
</organism>
<keyword evidence="5" id="KW-1185">Reference proteome</keyword>
<dbReference type="Pfam" id="PF05282">
    <property type="entry name" value="AAR2"/>
    <property type="match status" value="1"/>
</dbReference>
<dbReference type="GO" id="GO:0000244">
    <property type="term" value="P:spliceosomal tri-snRNP complex assembly"/>
    <property type="evidence" value="ECO:0007669"/>
    <property type="project" value="EnsemblFungi"/>
</dbReference>
<dbReference type="PANTHER" id="PTHR12689:SF4">
    <property type="entry name" value="PROTEIN AAR2 HOMOLOG"/>
    <property type="match status" value="1"/>
</dbReference>
<feature type="domain" description="AAR2 C-terminal" evidence="2">
    <location>
        <begin position="198"/>
        <end position="292"/>
    </location>
</feature>
<gene>
    <name evidence="4" type="ORF">LALA0_S01e06590g</name>
</gene>
<dbReference type="STRING" id="1245769.A0A0C7MKD5"/>
<comment type="similarity">
    <text evidence="1">Belongs to the AAR2 family.</text>
</comment>
<feature type="domain" description="AAR2 N-terminal" evidence="3">
    <location>
        <begin position="3"/>
        <end position="123"/>
    </location>
</feature>
<dbReference type="CDD" id="cd13778">
    <property type="entry name" value="Aar2_C"/>
    <property type="match status" value="1"/>
</dbReference>
<dbReference type="HOGENOM" id="CLU_858447_0_0_1"/>
<dbReference type="PANTHER" id="PTHR12689">
    <property type="entry name" value="A1 CISTRON SPLICING FACTOR AAR2-RELATED"/>
    <property type="match status" value="1"/>
</dbReference>
<dbReference type="InterPro" id="IPR033648">
    <property type="entry name" value="AAR2_C"/>
</dbReference>
<dbReference type="InterPro" id="IPR038516">
    <property type="entry name" value="AAR2_N_sf"/>
</dbReference>
<evidence type="ECO:0000259" key="3">
    <source>
        <dbReference type="Pfam" id="PF20981"/>
    </source>
</evidence>
<dbReference type="CDD" id="cd13777">
    <property type="entry name" value="Aar2_N"/>
    <property type="match status" value="1"/>
</dbReference>
<dbReference type="OrthoDB" id="201752at2759"/>
<reference evidence="4 5" key="1">
    <citation type="submission" date="2014-12" db="EMBL/GenBank/DDBJ databases">
        <authorList>
            <person name="Neuveglise Cecile"/>
        </authorList>
    </citation>
    <scope>NUCLEOTIDE SEQUENCE [LARGE SCALE GENOMIC DNA]</scope>
    <source>
        <strain evidence="4 5">CBS 12615</strain>
    </source>
</reference>
<dbReference type="Proteomes" id="UP000054304">
    <property type="component" value="Unassembled WGS sequence"/>
</dbReference>
<dbReference type="GO" id="GO:0005682">
    <property type="term" value="C:U5 snRNP"/>
    <property type="evidence" value="ECO:0007669"/>
    <property type="project" value="EnsemblFungi"/>
</dbReference>
<accession>A0A0C7MKD5</accession>
<dbReference type="AlphaFoldDB" id="A0A0C7MKD5"/>
<evidence type="ECO:0000313" key="5">
    <source>
        <dbReference type="Proteomes" id="UP000054304"/>
    </source>
</evidence>
<proteinExistence type="inferred from homology"/>
<evidence type="ECO:0000259" key="2">
    <source>
        <dbReference type="Pfam" id="PF05282"/>
    </source>
</evidence>
<dbReference type="InterPro" id="IPR033647">
    <property type="entry name" value="Aar2_N"/>
</dbReference>
<name>A0A0C7MKD5_9SACH</name>
<evidence type="ECO:0000256" key="1">
    <source>
        <dbReference type="ARBA" id="ARBA00006281"/>
    </source>
</evidence>